<keyword evidence="2" id="KW-0472">Membrane</keyword>
<name>A0A179F569_METCM</name>
<keyword evidence="2" id="KW-1133">Transmembrane helix</keyword>
<gene>
    <name evidence="3" type="ORF">VFPPC_06701</name>
</gene>
<organism evidence="3 4">
    <name type="scientific">Pochonia chlamydosporia 170</name>
    <dbReference type="NCBI Taxonomy" id="1380566"/>
    <lineage>
        <taxon>Eukaryota</taxon>
        <taxon>Fungi</taxon>
        <taxon>Dikarya</taxon>
        <taxon>Ascomycota</taxon>
        <taxon>Pezizomycotina</taxon>
        <taxon>Sordariomycetes</taxon>
        <taxon>Hypocreomycetidae</taxon>
        <taxon>Hypocreales</taxon>
        <taxon>Clavicipitaceae</taxon>
        <taxon>Pochonia</taxon>
    </lineage>
</organism>
<keyword evidence="3" id="KW-0808">Transferase</keyword>
<dbReference type="EMBL" id="LSBJ02000008">
    <property type="protein sequence ID" value="OAQ60576.1"/>
    <property type="molecule type" value="Genomic_DNA"/>
</dbReference>
<comment type="caution">
    <text evidence="3">The sequence shown here is derived from an EMBL/GenBank/DDBJ whole genome shotgun (WGS) entry which is preliminary data.</text>
</comment>
<dbReference type="GO" id="GO:0016740">
    <property type="term" value="F:transferase activity"/>
    <property type="evidence" value="ECO:0007669"/>
    <property type="project" value="UniProtKB-KW"/>
</dbReference>
<dbReference type="PANTHER" id="PTHR46830:SF2">
    <property type="entry name" value="ALPHA-1,4-N-ACETYLGLUCOSAMINYLTRANSFERASE"/>
    <property type="match status" value="1"/>
</dbReference>
<dbReference type="RefSeq" id="XP_018138454.1">
    <property type="nucleotide sequence ID" value="XM_018285693.1"/>
</dbReference>
<sequence length="389" mass="43859">MASAYGSLHTCKPPSSQDAKPPVLYTTESEQNRNRRSAWKLIRNIVIVALMVIWVTHGTYSFAPTFRKCNTHKTKQETHAANAQIPNRMHYVKLLDNPGSVNELSFHFMEYLSVYAAWYYWRPDTIYLHTNAVHDTISGARDGFAGKWAKLILQIPNIKILRVTVPSVAGYTLSRNLQTEVVAAAAVRDLGGVYSAFDVHALQDIQAYRHSGFPSVLAASGDTGVSHDFFMSKRDAMLVTAWEDRLEQAYALGAGSIGETILPGVVGSIMRIAPQELRLMDTMSFVTDQDNSTMSNMLYHVPETGAEDSSKKQPDSGNLKQIEFEFIDWSNTHLVQLTDPQDRKWTGNRSEYVTPRHILDRRSNFARALYPIAKILHDKGLLQLDEEFY</sequence>
<evidence type="ECO:0000313" key="4">
    <source>
        <dbReference type="Proteomes" id="UP000078397"/>
    </source>
</evidence>
<dbReference type="AlphaFoldDB" id="A0A179F569"/>
<protein>
    <submittedName>
        <fullName evidence="3">Glycosyl transferase</fullName>
    </submittedName>
</protein>
<proteinExistence type="predicted"/>
<evidence type="ECO:0000256" key="1">
    <source>
        <dbReference type="SAM" id="MobiDB-lite"/>
    </source>
</evidence>
<evidence type="ECO:0000313" key="3">
    <source>
        <dbReference type="EMBL" id="OAQ60576.1"/>
    </source>
</evidence>
<dbReference type="Proteomes" id="UP000078397">
    <property type="component" value="Unassembled WGS sequence"/>
</dbReference>
<feature type="transmembrane region" description="Helical" evidence="2">
    <location>
        <begin position="41"/>
        <end position="63"/>
    </location>
</feature>
<feature type="region of interest" description="Disordered" evidence="1">
    <location>
        <begin position="1"/>
        <end position="29"/>
    </location>
</feature>
<keyword evidence="4" id="KW-1185">Reference proteome</keyword>
<keyword evidence="2" id="KW-0812">Transmembrane</keyword>
<accession>A0A179F569</accession>
<dbReference type="GeneID" id="28849687"/>
<evidence type="ECO:0000256" key="2">
    <source>
        <dbReference type="SAM" id="Phobius"/>
    </source>
</evidence>
<dbReference type="STRING" id="1380566.A0A179F569"/>
<reference evidence="3 4" key="1">
    <citation type="journal article" date="2016" name="PLoS Pathog.">
        <title>Biosynthesis of antibiotic leucinostatins in bio-control fungus Purpureocillium lilacinum and their inhibition on phytophthora revealed by genome mining.</title>
        <authorList>
            <person name="Wang G."/>
            <person name="Liu Z."/>
            <person name="Lin R."/>
            <person name="Li E."/>
            <person name="Mao Z."/>
            <person name="Ling J."/>
            <person name="Yang Y."/>
            <person name="Yin W.B."/>
            <person name="Xie B."/>
        </authorList>
    </citation>
    <scope>NUCLEOTIDE SEQUENCE [LARGE SCALE GENOMIC DNA]</scope>
    <source>
        <strain evidence="3">170</strain>
    </source>
</reference>
<dbReference type="KEGG" id="pchm:VFPPC_06701"/>
<dbReference type="OrthoDB" id="409543at2759"/>
<dbReference type="PANTHER" id="PTHR46830">
    <property type="entry name" value="TRANSFERASE, PUTATIVE-RELATED"/>
    <property type="match status" value="1"/>
</dbReference>